<dbReference type="Gene3D" id="3.40.50.150">
    <property type="entry name" value="Vaccinia Virus protein VP39"/>
    <property type="match status" value="1"/>
</dbReference>
<evidence type="ECO:0000313" key="6">
    <source>
        <dbReference type="EMBL" id="OHU30341.1"/>
    </source>
</evidence>
<feature type="region of interest" description="Disordered" evidence="4">
    <location>
        <begin position="1"/>
        <end position="30"/>
    </location>
</feature>
<dbReference type="AlphaFoldDB" id="A0A1S1LBE7"/>
<comment type="caution">
    <text evidence="6">The sequence shown here is derived from an EMBL/GenBank/DDBJ whole genome shotgun (WGS) entry which is preliminary data.</text>
</comment>
<evidence type="ECO:0000256" key="2">
    <source>
        <dbReference type="ARBA" id="ARBA00022603"/>
    </source>
</evidence>
<dbReference type="CDD" id="cd02440">
    <property type="entry name" value="AdoMet_MTases"/>
    <property type="match status" value="1"/>
</dbReference>
<dbReference type="PANTHER" id="PTHR44942:SF4">
    <property type="entry name" value="METHYLTRANSFERASE TYPE 11 DOMAIN-CONTAINING PROTEIN"/>
    <property type="match status" value="1"/>
</dbReference>
<reference evidence="6 7" key="1">
    <citation type="submission" date="2016-10" db="EMBL/GenBank/DDBJ databases">
        <title>Evaluation of Human, Veterinary and Environmental Mycobacterium chelonae Isolates by Core Genome Phylogenomic Analysis, Targeted Gene Comparison, and Anti-microbial Susceptibility Patterns: A Tale of Mistaken Identities.</title>
        <authorList>
            <person name="Fogelson S.B."/>
            <person name="Camus A.C."/>
            <person name="Lorenz W."/>
            <person name="Vasireddy R."/>
            <person name="Vasireddy S."/>
            <person name="Smith T."/>
            <person name="Brown-Elliott B.A."/>
            <person name="Wallace R.J.Jr."/>
            <person name="Hasan N.A."/>
            <person name="Reischl U."/>
            <person name="Sanchez S."/>
        </authorList>
    </citation>
    <scope>NUCLEOTIDE SEQUENCE [LARGE SCALE GENOMIC DNA]</scope>
    <source>
        <strain evidence="6 7">1559</strain>
    </source>
</reference>
<keyword evidence="2 6" id="KW-0489">Methyltransferase</keyword>
<comment type="similarity">
    <text evidence="1">Belongs to the methyltransferase superfamily.</text>
</comment>
<accession>A0A1S1LBE7</accession>
<protein>
    <submittedName>
        <fullName evidence="6">Methyltransferase type 12</fullName>
    </submittedName>
</protein>
<organism evidence="6 7">
    <name type="scientific">Mycobacteroides franklinii</name>
    <dbReference type="NCBI Taxonomy" id="948102"/>
    <lineage>
        <taxon>Bacteria</taxon>
        <taxon>Bacillati</taxon>
        <taxon>Actinomycetota</taxon>
        <taxon>Actinomycetes</taxon>
        <taxon>Mycobacteriales</taxon>
        <taxon>Mycobacteriaceae</taxon>
        <taxon>Mycobacteroides</taxon>
    </lineage>
</organism>
<proteinExistence type="inferred from homology"/>
<dbReference type="PANTHER" id="PTHR44942">
    <property type="entry name" value="METHYLTRANSF_11 DOMAIN-CONTAINING PROTEIN"/>
    <property type="match status" value="1"/>
</dbReference>
<dbReference type="InterPro" id="IPR013216">
    <property type="entry name" value="Methyltransf_11"/>
</dbReference>
<evidence type="ECO:0000259" key="5">
    <source>
        <dbReference type="Pfam" id="PF08241"/>
    </source>
</evidence>
<evidence type="ECO:0000256" key="4">
    <source>
        <dbReference type="SAM" id="MobiDB-lite"/>
    </source>
</evidence>
<name>A0A1S1LBE7_9MYCO</name>
<keyword evidence="3 6" id="KW-0808">Transferase</keyword>
<sequence length="250" mass="27235">MTEQQQPVHTDRRRAESFGGSADAYDSHRPRYPQPLIDELISGGRPHALDVGAGTGIAAAQLVAAGAQVLAVEPDARMARITAGKGIDVEVATFEDWQPAGRTFDLVLFAQSFHWVEPTAALQKVLTVLVPGGRLALVWNRIEPTAPAQSDLDAIYADFMDTAKRPSIGTEDTVTPIIERSGYQVRHLRFAEQKHFSTQAYLDMVFTYSNHLTLDPAARGVLRSRLEETIGDDGVDTKNDALALICTPVA</sequence>
<dbReference type="SUPFAM" id="SSF53335">
    <property type="entry name" value="S-adenosyl-L-methionine-dependent methyltransferases"/>
    <property type="match status" value="1"/>
</dbReference>
<dbReference type="OrthoDB" id="9797252at2"/>
<gene>
    <name evidence="6" type="ORF">BKG76_00730</name>
</gene>
<evidence type="ECO:0000256" key="1">
    <source>
        <dbReference type="ARBA" id="ARBA00008361"/>
    </source>
</evidence>
<dbReference type="Proteomes" id="UP000179616">
    <property type="component" value="Unassembled WGS sequence"/>
</dbReference>
<dbReference type="InterPro" id="IPR029063">
    <property type="entry name" value="SAM-dependent_MTases_sf"/>
</dbReference>
<dbReference type="InterPro" id="IPR051052">
    <property type="entry name" value="Diverse_substrate_MTase"/>
</dbReference>
<feature type="domain" description="Methyltransferase type 11" evidence="5">
    <location>
        <begin position="49"/>
        <end position="136"/>
    </location>
</feature>
<dbReference type="GO" id="GO:0032259">
    <property type="term" value="P:methylation"/>
    <property type="evidence" value="ECO:0007669"/>
    <property type="project" value="UniProtKB-KW"/>
</dbReference>
<dbReference type="STRING" id="948102.BKG76_00730"/>
<dbReference type="EMBL" id="MLIK01000004">
    <property type="protein sequence ID" value="OHU30341.1"/>
    <property type="molecule type" value="Genomic_DNA"/>
</dbReference>
<evidence type="ECO:0000256" key="3">
    <source>
        <dbReference type="ARBA" id="ARBA00022679"/>
    </source>
</evidence>
<evidence type="ECO:0000313" key="7">
    <source>
        <dbReference type="Proteomes" id="UP000179616"/>
    </source>
</evidence>
<dbReference type="Pfam" id="PF08241">
    <property type="entry name" value="Methyltransf_11"/>
    <property type="match status" value="1"/>
</dbReference>
<dbReference type="GO" id="GO:0008757">
    <property type="term" value="F:S-adenosylmethionine-dependent methyltransferase activity"/>
    <property type="evidence" value="ECO:0007669"/>
    <property type="project" value="InterPro"/>
</dbReference>